<keyword evidence="2" id="KW-1185">Reference proteome</keyword>
<evidence type="ECO:0000313" key="3">
    <source>
        <dbReference type="WBParaSite" id="TASK_0000124101-mRNA-1"/>
    </source>
</evidence>
<proteinExistence type="predicted"/>
<dbReference type="WBParaSite" id="TASK_0000124101-mRNA-1">
    <property type="protein sequence ID" value="TASK_0000124101-mRNA-1"/>
    <property type="gene ID" value="TASK_0000124101"/>
</dbReference>
<protein>
    <submittedName>
        <fullName evidence="3">Akirin</fullName>
    </submittedName>
</protein>
<sequence>MIHVAASGEMPFVSKVQRSRSARVKSLSQSPNKPSKLLLKTRASEGFRGQEFKRPRLPSSFADVCADAKTKENRFHDVFLRLRRSFLPSRTEKRHMYHHSNSSGLSASANQLQWKTSQTVRNILSSQCVYSICEACCRKCATLEAILEEDVEDEVLCTDVEQIIKPKVSTCLRDLRSRHSSDSQTSCTKAMSV</sequence>
<organism evidence="3">
    <name type="scientific">Taenia asiatica</name>
    <name type="common">Asian tapeworm</name>
    <dbReference type="NCBI Taxonomy" id="60517"/>
    <lineage>
        <taxon>Eukaryota</taxon>
        <taxon>Metazoa</taxon>
        <taxon>Spiralia</taxon>
        <taxon>Lophotrochozoa</taxon>
        <taxon>Platyhelminthes</taxon>
        <taxon>Cestoda</taxon>
        <taxon>Eucestoda</taxon>
        <taxon>Cyclophyllidea</taxon>
        <taxon>Taeniidae</taxon>
        <taxon>Taenia</taxon>
    </lineage>
</organism>
<dbReference type="OrthoDB" id="6264611at2759"/>
<reference evidence="3" key="1">
    <citation type="submission" date="2017-02" db="UniProtKB">
        <authorList>
            <consortium name="WormBaseParasite"/>
        </authorList>
    </citation>
    <scope>IDENTIFICATION</scope>
</reference>
<dbReference type="EMBL" id="UYRS01000283">
    <property type="protein sequence ID" value="VDK22729.1"/>
    <property type="molecule type" value="Genomic_DNA"/>
</dbReference>
<gene>
    <name evidence="1" type="ORF">TASK_LOCUS1242</name>
</gene>
<evidence type="ECO:0000313" key="1">
    <source>
        <dbReference type="EMBL" id="VDK22729.1"/>
    </source>
</evidence>
<reference evidence="1 2" key="2">
    <citation type="submission" date="2018-11" db="EMBL/GenBank/DDBJ databases">
        <authorList>
            <consortium name="Pathogen Informatics"/>
        </authorList>
    </citation>
    <scope>NUCLEOTIDE SEQUENCE [LARGE SCALE GENOMIC DNA]</scope>
</reference>
<name>A0A0R3VV48_TAEAS</name>
<accession>A0A0R3VV48</accession>
<dbReference type="Proteomes" id="UP000282613">
    <property type="component" value="Unassembled WGS sequence"/>
</dbReference>
<dbReference type="AlphaFoldDB" id="A0A0R3VV48"/>
<evidence type="ECO:0000313" key="2">
    <source>
        <dbReference type="Proteomes" id="UP000282613"/>
    </source>
</evidence>